<dbReference type="InterPro" id="IPR000182">
    <property type="entry name" value="GNAT_dom"/>
</dbReference>
<organism evidence="2 3">
    <name type="scientific">Dysgonomonas capnocytophagoides</name>
    <dbReference type="NCBI Taxonomy" id="45254"/>
    <lineage>
        <taxon>Bacteria</taxon>
        <taxon>Pseudomonadati</taxon>
        <taxon>Bacteroidota</taxon>
        <taxon>Bacteroidia</taxon>
        <taxon>Bacteroidales</taxon>
        <taxon>Dysgonomonadaceae</taxon>
        <taxon>Dysgonomonas</taxon>
    </lineage>
</organism>
<dbReference type="GO" id="GO:0016747">
    <property type="term" value="F:acyltransferase activity, transferring groups other than amino-acyl groups"/>
    <property type="evidence" value="ECO:0007669"/>
    <property type="project" value="InterPro"/>
</dbReference>
<dbReference type="SUPFAM" id="SSF55729">
    <property type="entry name" value="Acyl-CoA N-acyltransferases (Nat)"/>
    <property type="match status" value="1"/>
</dbReference>
<dbReference type="Pfam" id="PF00583">
    <property type="entry name" value="Acetyltransf_1"/>
    <property type="match status" value="1"/>
</dbReference>
<proteinExistence type="predicted"/>
<accession>A0A4Y8LBR8</accession>
<evidence type="ECO:0000313" key="2">
    <source>
        <dbReference type="EMBL" id="TFD98500.1"/>
    </source>
</evidence>
<gene>
    <name evidence="2" type="ORF">E2605_00005</name>
</gene>
<dbReference type="EMBL" id="SOML01000001">
    <property type="protein sequence ID" value="TFD98500.1"/>
    <property type="molecule type" value="Genomic_DNA"/>
</dbReference>
<comment type="caution">
    <text evidence="2">The sequence shown here is derived from an EMBL/GenBank/DDBJ whole genome shotgun (WGS) entry which is preliminary data.</text>
</comment>
<sequence length="151" mass="17720">MIIRQYKKEDQESVLSLLEGNTPIYFAEEEKDDLILYLDNFSDNYFLFEKENVILGCGGYNLTEDMRTAKISWDIVDYSSLGMGIGSKLMIYRLNKIIKISSVEKVSVRTSQLVYRFYERFGLILQDVVPDYWAKGFDMYRLECKSDKLIL</sequence>
<evidence type="ECO:0000259" key="1">
    <source>
        <dbReference type="PROSITE" id="PS51186"/>
    </source>
</evidence>
<dbReference type="Proteomes" id="UP000297861">
    <property type="component" value="Unassembled WGS sequence"/>
</dbReference>
<evidence type="ECO:0000313" key="3">
    <source>
        <dbReference type="Proteomes" id="UP000297861"/>
    </source>
</evidence>
<dbReference type="STRING" id="1121485.GCA_000426485_00762"/>
<keyword evidence="2" id="KW-0808">Transferase</keyword>
<dbReference type="AlphaFoldDB" id="A0A4Y8LBR8"/>
<dbReference type="PROSITE" id="PS51186">
    <property type="entry name" value="GNAT"/>
    <property type="match status" value="1"/>
</dbReference>
<dbReference type="InterPro" id="IPR016181">
    <property type="entry name" value="Acyl_CoA_acyltransferase"/>
</dbReference>
<keyword evidence="3" id="KW-1185">Reference proteome</keyword>
<dbReference type="OrthoDB" id="961272at2"/>
<feature type="domain" description="N-acetyltransferase" evidence="1">
    <location>
        <begin position="1"/>
        <end position="147"/>
    </location>
</feature>
<protein>
    <submittedName>
        <fullName evidence="2">GNAT family N-acetyltransferase</fullName>
    </submittedName>
</protein>
<reference evidence="2 3" key="1">
    <citation type="submission" date="2019-03" db="EMBL/GenBank/DDBJ databases">
        <title>San Antonio Military Medical Center submission to MRSN (WRAIR), pending publication.</title>
        <authorList>
            <person name="Blyth D.M."/>
            <person name="Mccarthy S.L."/>
            <person name="Schall S.E."/>
            <person name="Stam J.A."/>
            <person name="Ong A.C."/>
            <person name="Mcgann P.T."/>
        </authorList>
    </citation>
    <scope>NUCLEOTIDE SEQUENCE [LARGE SCALE GENOMIC DNA]</scope>
    <source>
        <strain evidence="2 3">MRSN571793</strain>
    </source>
</reference>
<dbReference type="Gene3D" id="3.40.630.30">
    <property type="match status" value="1"/>
</dbReference>
<name>A0A4Y8LBR8_9BACT</name>